<dbReference type="EMBL" id="VSSQ01009782">
    <property type="protein sequence ID" value="MPM42585.1"/>
    <property type="molecule type" value="Genomic_DNA"/>
</dbReference>
<organism evidence="1">
    <name type="scientific">bioreactor metagenome</name>
    <dbReference type="NCBI Taxonomy" id="1076179"/>
    <lineage>
        <taxon>unclassified sequences</taxon>
        <taxon>metagenomes</taxon>
        <taxon>ecological metagenomes</taxon>
    </lineage>
</organism>
<dbReference type="InterPro" id="IPR021317">
    <property type="entry name" value="DUF2917"/>
</dbReference>
<proteinExistence type="predicted"/>
<accession>A0A644ZNV2</accession>
<name>A0A644ZNV2_9ZZZZ</name>
<dbReference type="Pfam" id="PF11142">
    <property type="entry name" value="DUF2917"/>
    <property type="match status" value="1"/>
</dbReference>
<protein>
    <recommendedName>
        <fullName evidence="2">DUF2917 domain-containing protein</fullName>
    </recommendedName>
</protein>
<evidence type="ECO:0000313" key="1">
    <source>
        <dbReference type="EMBL" id="MPM42585.1"/>
    </source>
</evidence>
<reference evidence="1" key="1">
    <citation type="submission" date="2019-08" db="EMBL/GenBank/DDBJ databases">
        <authorList>
            <person name="Kucharzyk K."/>
            <person name="Murdoch R.W."/>
            <person name="Higgins S."/>
            <person name="Loffler F."/>
        </authorList>
    </citation>
    <scope>NUCLEOTIDE SEQUENCE</scope>
</reference>
<evidence type="ECO:0008006" key="2">
    <source>
        <dbReference type="Google" id="ProtNLM"/>
    </source>
</evidence>
<comment type="caution">
    <text evidence="1">The sequence shown here is derived from an EMBL/GenBank/DDBJ whole genome shotgun (WGS) entry which is preliminary data.</text>
</comment>
<sequence length="109" mass="12101">MTTLHVPNSQQCVPVRVESFFQMYTLRAGNAISWRSRKPMVLRLLACSGQAWITLARKPRGAESEAEDLFLVAGQQLQVAPGEHLVMEAAAAQAVRYQWAGADELSCKR</sequence>
<dbReference type="AlphaFoldDB" id="A0A644ZNV2"/>
<gene>
    <name evidence="1" type="ORF">SDC9_89251</name>
</gene>